<dbReference type="Gene3D" id="2.170.150.80">
    <property type="entry name" value="NAC domain"/>
    <property type="match status" value="1"/>
</dbReference>
<dbReference type="SUPFAM" id="SSF101941">
    <property type="entry name" value="NAC domain"/>
    <property type="match status" value="1"/>
</dbReference>
<dbReference type="PROSITE" id="PS51005">
    <property type="entry name" value="NAC"/>
    <property type="match status" value="1"/>
</dbReference>
<dbReference type="GO" id="GO:0003677">
    <property type="term" value="F:DNA binding"/>
    <property type="evidence" value="ECO:0007669"/>
    <property type="project" value="UniProtKB-KW"/>
</dbReference>
<evidence type="ECO:0000256" key="4">
    <source>
        <dbReference type="ARBA" id="ARBA00023242"/>
    </source>
</evidence>
<keyword evidence="4" id="KW-0539">Nucleus</keyword>
<dbReference type="Pfam" id="PF02365">
    <property type="entry name" value="NAM"/>
    <property type="match status" value="1"/>
</dbReference>
<accession>A0A2N9HXQ4</accession>
<gene>
    <name evidence="7" type="ORF">FSB_LOCUS46568</name>
</gene>
<name>A0A2N9HXQ4_FAGSY</name>
<feature type="compositionally biased region" description="Basic and acidic residues" evidence="5">
    <location>
        <begin position="363"/>
        <end position="372"/>
    </location>
</feature>
<dbReference type="PANTHER" id="PTHR31744">
    <property type="entry name" value="PROTEIN CUP-SHAPED COTYLEDON 2-RELATED"/>
    <property type="match status" value="1"/>
</dbReference>
<evidence type="ECO:0000256" key="1">
    <source>
        <dbReference type="ARBA" id="ARBA00023015"/>
    </source>
</evidence>
<keyword evidence="2" id="KW-0238">DNA-binding</keyword>
<evidence type="ECO:0000259" key="6">
    <source>
        <dbReference type="PROSITE" id="PS51005"/>
    </source>
</evidence>
<feature type="domain" description="NAC" evidence="6">
    <location>
        <begin position="8"/>
        <end position="181"/>
    </location>
</feature>
<protein>
    <recommendedName>
        <fullName evidence="6">NAC domain-containing protein</fullName>
    </recommendedName>
</protein>
<feature type="compositionally biased region" description="Basic and acidic residues" evidence="5">
    <location>
        <begin position="410"/>
        <end position="424"/>
    </location>
</feature>
<evidence type="ECO:0000256" key="5">
    <source>
        <dbReference type="SAM" id="MobiDB-lite"/>
    </source>
</evidence>
<dbReference type="GO" id="GO:0006355">
    <property type="term" value="P:regulation of DNA-templated transcription"/>
    <property type="evidence" value="ECO:0007669"/>
    <property type="project" value="InterPro"/>
</dbReference>
<keyword evidence="3" id="KW-0804">Transcription</keyword>
<sequence length="461" mass="52241">MTSMESMLRVGYRFHPTDEELINHYLKLKMLGKDSQVRDIAEVNICKLEPWELPGKSAIKSDDSEWYFFSPRELKYSNGKQSKRATQSGYWKITGKVKNIKAKGTNKVIGTKKFLVFYTGRVPVGKKTSWVMHEYQPEPATPSHQALMFCYYPFSLQFFFKLRVRQSDLPKAFVICRLKIKTDEKNNVATCDEGDVSSYAASDLEIQMPWDTIPEEPSFGESAFTGLNGMQDANQQEGDYFIKALLDADLISFGGLSSDTDTDTAQVAASSSLFNDQVGRTEYRQMRMVNNGTVCQYKEERNDFISDDIFGLDTSSVDSAADYPRGSSESPQSIRTTKPQHQQRSRAAPRKFQPKMNSIKVVSQDKAKDTSRHSFTTDLPKKEKPKVPAKELKLAVGTSQGQGQCPYTEKIPKPEKDVSTGSDRKAKNEAIPFALLQSANIYAKERKRGVWWWAFKCTYTC</sequence>
<feature type="region of interest" description="Disordered" evidence="5">
    <location>
        <begin position="316"/>
        <end position="424"/>
    </location>
</feature>
<proteinExistence type="predicted"/>
<feature type="compositionally biased region" description="Basic residues" evidence="5">
    <location>
        <begin position="341"/>
        <end position="353"/>
    </location>
</feature>
<dbReference type="AlphaFoldDB" id="A0A2N9HXQ4"/>
<evidence type="ECO:0000256" key="3">
    <source>
        <dbReference type="ARBA" id="ARBA00023163"/>
    </source>
</evidence>
<feature type="compositionally biased region" description="Basic and acidic residues" evidence="5">
    <location>
        <begin position="379"/>
        <end position="393"/>
    </location>
</feature>
<feature type="compositionally biased region" description="Polar residues" evidence="5">
    <location>
        <begin position="327"/>
        <end position="340"/>
    </location>
</feature>
<reference evidence="7" key="1">
    <citation type="submission" date="2018-02" db="EMBL/GenBank/DDBJ databases">
        <authorList>
            <person name="Cohen D.B."/>
            <person name="Kent A.D."/>
        </authorList>
    </citation>
    <scope>NUCLEOTIDE SEQUENCE</scope>
</reference>
<keyword evidence="1" id="KW-0805">Transcription regulation</keyword>
<dbReference type="PANTHER" id="PTHR31744:SF210">
    <property type="entry name" value="NAC DOMAIN-CONTAINING PROTEIN 86-LIKE"/>
    <property type="match status" value="1"/>
</dbReference>
<dbReference type="InterPro" id="IPR036093">
    <property type="entry name" value="NAC_dom_sf"/>
</dbReference>
<evidence type="ECO:0000256" key="2">
    <source>
        <dbReference type="ARBA" id="ARBA00023125"/>
    </source>
</evidence>
<dbReference type="InterPro" id="IPR003441">
    <property type="entry name" value="NAC-dom"/>
</dbReference>
<evidence type="ECO:0000313" key="7">
    <source>
        <dbReference type="EMBL" id="SPD18686.1"/>
    </source>
</evidence>
<organism evidence="7">
    <name type="scientific">Fagus sylvatica</name>
    <name type="common">Beechnut</name>
    <dbReference type="NCBI Taxonomy" id="28930"/>
    <lineage>
        <taxon>Eukaryota</taxon>
        <taxon>Viridiplantae</taxon>
        <taxon>Streptophyta</taxon>
        <taxon>Embryophyta</taxon>
        <taxon>Tracheophyta</taxon>
        <taxon>Spermatophyta</taxon>
        <taxon>Magnoliopsida</taxon>
        <taxon>eudicotyledons</taxon>
        <taxon>Gunneridae</taxon>
        <taxon>Pentapetalae</taxon>
        <taxon>rosids</taxon>
        <taxon>fabids</taxon>
        <taxon>Fagales</taxon>
        <taxon>Fagaceae</taxon>
        <taxon>Fagus</taxon>
    </lineage>
</organism>
<dbReference type="EMBL" id="OIVN01004668">
    <property type="protein sequence ID" value="SPD18686.1"/>
    <property type="molecule type" value="Genomic_DNA"/>
</dbReference>